<proteinExistence type="predicted"/>
<evidence type="ECO:0000256" key="5">
    <source>
        <dbReference type="SAM" id="MobiDB-lite"/>
    </source>
</evidence>
<dbReference type="EMBL" id="JAEPQZ010000004">
    <property type="protein sequence ID" value="KAG2181993.1"/>
    <property type="molecule type" value="Genomic_DNA"/>
</dbReference>
<feature type="compositionally biased region" description="Low complexity" evidence="5">
    <location>
        <begin position="20"/>
        <end position="36"/>
    </location>
</feature>
<feature type="region of interest" description="Disordered" evidence="5">
    <location>
        <begin position="60"/>
        <end position="136"/>
    </location>
</feature>
<dbReference type="GO" id="GO:0030001">
    <property type="term" value="P:metal ion transport"/>
    <property type="evidence" value="ECO:0007669"/>
    <property type="project" value="InterPro"/>
</dbReference>
<dbReference type="OrthoDB" id="10003116at2759"/>
<feature type="region of interest" description="Disordered" evidence="5">
    <location>
        <begin position="1"/>
        <end position="44"/>
    </location>
</feature>
<evidence type="ECO:0000256" key="3">
    <source>
        <dbReference type="ARBA" id="ARBA00022989"/>
    </source>
</evidence>
<comment type="caution">
    <text evidence="7">The sequence shown here is derived from an EMBL/GenBank/DDBJ whole genome shotgun (WGS) entry which is preliminary data.</text>
</comment>
<dbReference type="GO" id="GO:0007034">
    <property type="term" value="P:vacuolar transport"/>
    <property type="evidence" value="ECO:0007669"/>
    <property type="project" value="InterPro"/>
</dbReference>
<accession>A0A8H7PY76</accession>
<feature type="transmembrane region" description="Helical" evidence="6">
    <location>
        <begin position="171"/>
        <end position="192"/>
    </location>
</feature>
<dbReference type="CDD" id="cd22212">
    <property type="entry name" value="NDFIP-like"/>
    <property type="match status" value="1"/>
</dbReference>
<dbReference type="GO" id="GO:0016020">
    <property type="term" value="C:membrane"/>
    <property type="evidence" value="ECO:0007669"/>
    <property type="project" value="UniProtKB-SubCell"/>
</dbReference>
<feature type="transmembrane region" description="Helical" evidence="6">
    <location>
        <begin position="204"/>
        <end position="223"/>
    </location>
</feature>
<evidence type="ECO:0000313" key="8">
    <source>
        <dbReference type="Proteomes" id="UP000654370"/>
    </source>
</evidence>
<evidence type="ECO:0000256" key="6">
    <source>
        <dbReference type="SAM" id="Phobius"/>
    </source>
</evidence>
<evidence type="ECO:0000256" key="2">
    <source>
        <dbReference type="ARBA" id="ARBA00022692"/>
    </source>
</evidence>
<comment type="subcellular location">
    <subcellularLocation>
        <location evidence="1">Membrane</location>
        <topology evidence="1">Multi-pass membrane protein</topology>
    </subcellularLocation>
</comment>
<feature type="compositionally biased region" description="Basic residues" evidence="5">
    <location>
        <begin position="88"/>
        <end position="97"/>
    </location>
</feature>
<keyword evidence="2 6" id="KW-0812">Transmembrane</keyword>
<keyword evidence="3 6" id="KW-1133">Transmembrane helix</keyword>
<keyword evidence="8" id="KW-1185">Reference proteome</keyword>
<protein>
    <recommendedName>
        <fullName evidence="9">Metal homeostatis protein bsd2</fullName>
    </recommendedName>
</protein>
<dbReference type="GO" id="GO:0005794">
    <property type="term" value="C:Golgi apparatus"/>
    <property type="evidence" value="ECO:0007669"/>
    <property type="project" value="TreeGrafter"/>
</dbReference>
<feature type="compositionally biased region" description="Basic and acidic residues" evidence="5">
    <location>
        <begin position="118"/>
        <end position="127"/>
    </location>
</feature>
<dbReference type="Pfam" id="PF10176">
    <property type="entry name" value="NEDD4_Bsd2"/>
    <property type="match status" value="1"/>
</dbReference>
<dbReference type="GO" id="GO:0006511">
    <property type="term" value="P:ubiquitin-dependent protein catabolic process"/>
    <property type="evidence" value="ECO:0007669"/>
    <property type="project" value="TreeGrafter"/>
</dbReference>
<evidence type="ECO:0008006" key="9">
    <source>
        <dbReference type="Google" id="ProtNLM"/>
    </source>
</evidence>
<gene>
    <name evidence="7" type="ORF">INT43_006919</name>
</gene>
<feature type="transmembrane region" description="Helical" evidence="6">
    <location>
        <begin position="247"/>
        <end position="265"/>
    </location>
</feature>
<sequence>MSRYQKVPSSEDPLESHVQLSPLTSHHPSSSSAHPLDNNTTTSVIQQQNASLLDSFEEITEEEMESESHRLLTINDNNTQTSLPRHSSSNRRSHQHNQHPATLPVTNDGVFANMSAKPESESAKEDETPPTYEEAAIDSTPPYWQTTVIAPAGMGDMVLVEGMPVGNIFAFAWNMIISMSFQFVGFMLCYLLHTSHAAKNGARAGLGLYLVQYGFYISSHGNFGEDFNHNDDDDTPADADEERNTNIVAYILMMIGWFIVIRAIADYGRAKKMEKIISAEPTVDAVV</sequence>
<name>A0A8H7PY76_MORIS</name>
<dbReference type="Proteomes" id="UP000654370">
    <property type="component" value="Unassembled WGS sequence"/>
</dbReference>
<feature type="compositionally biased region" description="Polar residues" evidence="5">
    <location>
        <begin position="74"/>
        <end position="84"/>
    </location>
</feature>
<dbReference type="InterPro" id="IPR019325">
    <property type="entry name" value="NEDD4/Bsd2"/>
</dbReference>
<dbReference type="AlphaFoldDB" id="A0A8H7PY76"/>
<evidence type="ECO:0000256" key="4">
    <source>
        <dbReference type="ARBA" id="ARBA00023136"/>
    </source>
</evidence>
<dbReference type="GO" id="GO:0031398">
    <property type="term" value="P:positive regulation of protein ubiquitination"/>
    <property type="evidence" value="ECO:0007669"/>
    <property type="project" value="TreeGrafter"/>
</dbReference>
<reference evidence="7" key="1">
    <citation type="submission" date="2020-12" db="EMBL/GenBank/DDBJ databases">
        <title>Metabolic potential, ecology and presence of endohyphal bacteria is reflected in genomic diversity of Mucoromycotina.</title>
        <authorList>
            <person name="Muszewska A."/>
            <person name="Okrasinska A."/>
            <person name="Steczkiewicz K."/>
            <person name="Drgas O."/>
            <person name="Orlowska M."/>
            <person name="Perlinska-Lenart U."/>
            <person name="Aleksandrzak-Piekarczyk T."/>
            <person name="Szatraj K."/>
            <person name="Zielenkiewicz U."/>
            <person name="Pilsyk S."/>
            <person name="Malc E."/>
            <person name="Mieczkowski P."/>
            <person name="Kruszewska J.S."/>
            <person name="Biernat P."/>
            <person name="Pawlowska J."/>
        </authorList>
    </citation>
    <scope>NUCLEOTIDE SEQUENCE</scope>
    <source>
        <strain evidence="7">WA0000067209</strain>
    </source>
</reference>
<dbReference type="PANTHER" id="PTHR13396:SF5">
    <property type="entry name" value="NEDD4 FAMILY INTERACTING PROTEIN"/>
    <property type="match status" value="1"/>
</dbReference>
<dbReference type="PANTHER" id="PTHR13396">
    <property type="entry name" value="NEDD4 FAMILY INTERACTING PROTEIN 1/2"/>
    <property type="match status" value="1"/>
</dbReference>
<evidence type="ECO:0000313" key="7">
    <source>
        <dbReference type="EMBL" id="KAG2181993.1"/>
    </source>
</evidence>
<keyword evidence="4 6" id="KW-0472">Membrane</keyword>
<evidence type="ECO:0000256" key="1">
    <source>
        <dbReference type="ARBA" id="ARBA00004141"/>
    </source>
</evidence>
<dbReference type="GO" id="GO:0005783">
    <property type="term" value="C:endoplasmic reticulum"/>
    <property type="evidence" value="ECO:0007669"/>
    <property type="project" value="TreeGrafter"/>
</dbReference>
<dbReference type="GO" id="GO:0048471">
    <property type="term" value="C:perinuclear region of cytoplasm"/>
    <property type="evidence" value="ECO:0007669"/>
    <property type="project" value="TreeGrafter"/>
</dbReference>
<organism evidence="7 8">
    <name type="scientific">Mortierella isabellina</name>
    <name type="common">Filamentous fungus</name>
    <name type="synonym">Umbelopsis isabellina</name>
    <dbReference type="NCBI Taxonomy" id="91625"/>
    <lineage>
        <taxon>Eukaryota</taxon>
        <taxon>Fungi</taxon>
        <taxon>Fungi incertae sedis</taxon>
        <taxon>Mucoromycota</taxon>
        <taxon>Mucoromycotina</taxon>
        <taxon>Umbelopsidomycetes</taxon>
        <taxon>Umbelopsidales</taxon>
        <taxon>Umbelopsidaceae</taxon>
        <taxon>Umbelopsis</taxon>
    </lineage>
</organism>